<proteinExistence type="predicted"/>
<protein>
    <submittedName>
        <fullName evidence="2">Uncharacterized protein</fullName>
    </submittedName>
</protein>
<feature type="region of interest" description="Disordered" evidence="1">
    <location>
        <begin position="1"/>
        <end position="84"/>
    </location>
</feature>
<feature type="compositionally biased region" description="Low complexity" evidence="1">
    <location>
        <begin position="41"/>
        <end position="53"/>
    </location>
</feature>
<evidence type="ECO:0000313" key="2">
    <source>
        <dbReference type="EMBL" id="KAJ7374192.1"/>
    </source>
</evidence>
<dbReference type="AlphaFoldDB" id="A0A9W9Z2Z7"/>
<dbReference type="EMBL" id="MU826828">
    <property type="protein sequence ID" value="KAJ7374192.1"/>
    <property type="molecule type" value="Genomic_DNA"/>
</dbReference>
<comment type="caution">
    <text evidence="2">The sequence shown here is derived from an EMBL/GenBank/DDBJ whole genome shotgun (WGS) entry which is preliminary data.</text>
</comment>
<reference evidence="2" key="1">
    <citation type="submission" date="2023-01" db="EMBL/GenBank/DDBJ databases">
        <title>Genome assembly of the deep-sea coral Lophelia pertusa.</title>
        <authorList>
            <person name="Herrera S."/>
            <person name="Cordes E."/>
        </authorList>
    </citation>
    <scope>NUCLEOTIDE SEQUENCE</scope>
    <source>
        <strain evidence="2">USNM1676648</strain>
        <tissue evidence="2">Polyp</tissue>
    </source>
</reference>
<sequence length="442" mass="49528">MADRREESASESSSTSDDSSSEGFESPSQSSESEDSEESNESSTRSRPSTSKPQNVSKRPASKSTSKGAAKKKREAAKESNLSEDQMEELSSWIFSTERSAEVEANIRSRLLESLRVKTVSERQRFANHLLCETQKHNFQLLLVGFCRKFSTLASECFALPDKANRKAAFSVAWMKLLSNFQPGKAIQQRSIIERFLVGQQFDAEVVHAVVSVVHEMVYHIIHAQIQSKKSATTSEARTSKLNPETDDTLYRYCGAALHRMIKLRKETLKQKKGRAKLSSQRQPIMELELALLEELTMKDKSSVPQSLKNLDEGNLVFPRTELLPFLKQVDNNVREFTCDSNLSKYPTIFIDMCQTSVLNNEGLEVDFRLLVAAIASTKGATDSAVVSGLFKALVSKFANTRINEFMNAKIERDLKSAGKVVDADEMLRPKLKSYSVSAKRK</sequence>
<accession>A0A9W9Z2Z7</accession>
<dbReference type="Proteomes" id="UP001163046">
    <property type="component" value="Unassembled WGS sequence"/>
</dbReference>
<feature type="compositionally biased region" description="Low complexity" evidence="1">
    <location>
        <begin position="10"/>
        <end position="31"/>
    </location>
</feature>
<name>A0A9W9Z2Z7_9CNID</name>
<dbReference type="OrthoDB" id="5978202at2759"/>
<keyword evidence="3" id="KW-1185">Reference proteome</keyword>
<organism evidence="2 3">
    <name type="scientific">Desmophyllum pertusum</name>
    <dbReference type="NCBI Taxonomy" id="174260"/>
    <lineage>
        <taxon>Eukaryota</taxon>
        <taxon>Metazoa</taxon>
        <taxon>Cnidaria</taxon>
        <taxon>Anthozoa</taxon>
        <taxon>Hexacorallia</taxon>
        <taxon>Scleractinia</taxon>
        <taxon>Caryophylliina</taxon>
        <taxon>Caryophylliidae</taxon>
        <taxon>Desmophyllum</taxon>
    </lineage>
</organism>
<evidence type="ECO:0000256" key="1">
    <source>
        <dbReference type="SAM" id="MobiDB-lite"/>
    </source>
</evidence>
<gene>
    <name evidence="2" type="ORF">OS493_007265</name>
</gene>
<evidence type="ECO:0000313" key="3">
    <source>
        <dbReference type="Proteomes" id="UP001163046"/>
    </source>
</evidence>